<dbReference type="EMBL" id="CP144748">
    <property type="protein sequence ID" value="WVZ70695.1"/>
    <property type="molecule type" value="Genomic_DNA"/>
</dbReference>
<dbReference type="PANTHER" id="PTHR33116:SF78">
    <property type="entry name" value="OS12G0587133 PROTEIN"/>
    <property type="match status" value="1"/>
</dbReference>
<gene>
    <name evidence="1" type="ORF">U9M48_019338</name>
</gene>
<protein>
    <recommendedName>
        <fullName evidence="3">Reverse transcriptase</fullName>
    </recommendedName>
</protein>
<evidence type="ECO:0008006" key="3">
    <source>
        <dbReference type="Google" id="ProtNLM"/>
    </source>
</evidence>
<name>A0AAQ3TCF9_PASNO</name>
<keyword evidence="2" id="KW-1185">Reference proteome</keyword>
<feature type="non-terminal residue" evidence="1">
    <location>
        <position position="1"/>
    </location>
</feature>
<accession>A0AAQ3TCF9</accession>
<evidence type="ECO:0000313" key="1">
    <source>
        <dbReference type="EMBL" id="WVZ70695.1"/>
    </source>
</evidence>
<reference evidence="1 2" key="1">
    <citation type="submission" date="2024-02" db="EMBL/GenBank/DDBJ databases">
        <title>High-quality chromosome-scale genome assembly of Pensacola bahiagrass (Paspalum notatum Flugge var. saurae).</title>
        <authorList>
            <person name="Vega J.M."/>
            <person name="Podio M."/>
            <person name="Orjuela J."/>
            <person name="Siena L.A."/>
            <person name="Pessino S.C."/>
            <person name="Combes M.C."/>
            <person name="Mariac C."/>
            <person name="Albertini E."/>
            <person name="Pupilli F."/>
            <person name="Ortiz J.P.A."/>
            <person name="Leblanc O."/>
        </authorList>
    </citation>
    <scope>NUCLEOTIDE SEQUENCE [LARGE SCALE GENOMIC DNA]</scope>
    <source>
        <strain evidence="1">R1</strain>
        <tissue evidence="1">Leaf</tissue>
    </source>
</reference>
<dbReference type="PANTHER" id="PTHR33116">
    <property type="entry name" value="REVERSE TRANSCRIPTASE ZINC-BINDING DOMAIN-CONTAINING PROTEIN-RELATED-RELATED"/>
    <property type="match status" value="1"/>
</dbReference>
<proteinExistence type="predicted"/>
<evidence type="ECO:0000313" key="2">
    <source>
        <dbReference type="Proteomes" id="UP001341281"/>
    </source>
</evidence>
<dbReference type="Proteomes" id="UP001341281">
    <property type="component" value="Chromosome 04"/>
</dbReference>
<sequence length="118" mass="12966">VLLNGVPGEVISHHRGLRQGDPLSPMLFVLLFGDASGLKTNLQKCNVFPIHCSEDDCSLIQERLPCEIVPFSCTCLGLPLSLKKLTRSLIQPYIDKVAVRLSSWKANLLSKAGRKVLV</sequence>
<dbReference type="AlphaFoldDB" id="A0AAQ3TCF9"/>
<organism evidence="1 2">
    <name type="scientific">Paspalum notatum var. saurae</name>
    <dbReference type="NCBI Taxonomy" id="547442"/>
    <lineage>
        <taxon>Eukaryota</taxon>
        <taxon>Viridiplantae</taxon>
        <taxon>Streptophyta</taxon>
        <taxon>Embryophyta</taxon>
        <taxon>Tracheophyta</taxon>
        <taxon>Spermatophyta</taxon>
        <taxon>Magnoliopsida</taxon>
        <taxon>Liliopsida</taxon>
        <taxon>Poales</taxon>
        <taxon>Poaceae</taxon>
        <taxon>PACMAD clade</taxon>
        <taxon>Panicoideae</taxon>
        <taxon>Andropogonodae</taxon>
        <taxon>Paspaleae</taxon>
        <taxon>Paspalinae</taxon>
        <taxon>Paspalum</taxon>
    </lineage>
</organism>